<evidence type="ECO:0000256" key="9">
    <source>
        <dbReference type="RuleBase" id="RU003345"/>
    </source>
</evidence>
<feature type="region of interest" description="Disordered" evidence="10">
    <location>
        <begin position="535"/>
        <end position="558"/>
    </location>
</feature>
<feature type="transmembrane region" description="Helical" evidence="11">
    <location>
        <begin position="73"/>
        <end position="98"/>
    </location>
</feature>
<keyword evidence="5 11" id="KW-1133">Transmembrane helix</keyword>
<evidence type="ECO:0000256" key="11">
    <source>
        <dbReference type="SAM" id="Phobius"/>
    </source>
</evidence>
<evidence type="ECO:0000256" key="2">
    <source>
        <dbReference type="ARBA" id="ARBA00010992"/>
    </source>
</evidence>
<proteinExistence type="inferred from homology"/>
<dbReference type="Pfam" id="PF00083">
    <property type="entry name" value="Sugar_tr"/>
    <property type="match status" value="1"/>
</dbReference>
<dbReference type="InterPro" id="IPR050740">
    <property type="entry name" value="Aldehyde_DH_Superfamily"/>
</dbReference>
<dbReference type="SUPFAM" id="SSF103473">
    <property type="entry name" value="MFS general substrate transporter"/>
    <property type="match status" value="1"/>
</dbReference>
<dbReference type="PROSITE" id="PS50850">
    <property type="entry name" value="MFS"/>
    <property type="match status" value="1"/>
</dbReference>
<organism evidence="13 14">
    <name type="scientific">Cylindrodendrum hubeiense</name>
    <dbReference type="NCBI Taxonomy" id="595255"/>
    <lineage>
        <taxon>Eukaryota</taxon>
        <taxon>Fungi</taxon>
        <taxon>Dikarya</taxon>
        <taxon>Ascomycota</taxon>
        <taxon>Pezizomycotina</taxon>
        <taxon>Sordariomycetes</taxon>
        <taxon>Hypocreomycetidae</taxon>
        <taxon>Hypocreales</taxon>
        <taxon>Nectriaceae</taxon>
        <taxon>Cylindrodendrum</taxon>
    </lineage>
</organism>
<keyword evidence="14" id="KW-1185">Reference proteome</keyword>
<dbReference type="GO" id="GO:0022857">
    <property type="term" value="F:transmembrane transporter activity"/>
    <property type="evidence" value="ECO:0007669"/>
    <property type="project" value="InterPro"/>
</dbReference>
<dbReference type="PRINTS" id="PR00171">
    <property type="entry name" value="SUGRTRNSPORT"/>
</dbReference>
<feature type="domain" description="Major facilitator superfamily (MFS) profile" evidence="12">
    <location>
        <begin position="37"/>
        <end position="475"/>
    </location>
</feature>
<evidence type="ECO:0000256" key="8">
    <source>
        <dbReference type="PROSITE-ProRule" id="PRU10007"/>
    </source>
</evidence>
<dbReference type="InterPro" id="IPR003663">
    <property type="entry name" value="Sugar/inositol_transpt"/>
</dbReference>
<dbReference type="EMBL" id="JAANBB010000010">
    <property type="protein sequence ID" value="KAF7556671.1"/>
    <property type="molecule type" value="Genomic_DNA"/>
</dbReference>
<dbReference type="InterPro" id="IPR005829">
    <property type="entry name" value="Sugar_transporter_CS"/>
</dbReference>
<feature type="transmembrane region" description="Helical" evidence="11">
    <location>
        <begin position="130"/>
        <end position="152"/>
    </location>
</feature>
<dbReference type="AlphaFoldDB" id="A0A9P5HGB7"/>
<evidence type="ECO:0000313" key="14">
    <source>
        <dbReference type="Proteomes" id="UP000722485"/>
    </source>
</evidence>
<evidence type="ECO:0000256" key="4">
    <source>
        <dbReference type="ARBA" id="ARBA00022692"/>
    </source>
</evidence>
<comment type="similarity">
    <text evidence="9">Belongs to the aldehyde dehydrogenase family.</text>
</comment>
<dbReference type="PROSITE" id="PS00217">
    <property type="entry name" value="SUGAR_TRANSPORT_2"/>
    <property type="match status" value="1"/>
</dbReference>
<feature type="transmembrane region" description="Helical" evidence="11">
    <location>
        <begin position="196"/>
        <end position="216"/>
    </location>
</feature>
<dbReference type="Gene3D" id="3.40.605.10">
    <property type="entry name" value="Aldehyde Dehydrogenase, Chain A, domain 1"/>
    <property type="match status" value="1"/>
</dbReference>
<feature type="transmembrane region" description="Helical" evidence="11">
    <location>
        <begin position="352"/>
        <end position="376"/>
    </location>
</feature>
<dbReference type="Gene3D" id="1.20.1250.20">
    <property type="entry name" value="MFS general substrate transporter like domains"/>
    <property type="match status" value="1"/>
</dbReference>
<keyword evidence="3" id="KW-0813">Transport</keyword>
<feature type="active site" evidence="8">
    <location>
        <position position="850"/>
    </location>
</feature>
<dbReference type="Proteomes" id="UP000722485">
    <property type="component" value="Unassembled WGS sequence"/>
</dbReference>
<dbReference type="InterPro" id="IPR029510">
    <property type="entry name" value="Ald_DH_CS_GLU"/>
</dbReference>
<dbReference type="PROSITE" id="PS00216">
    <property type="entry name" value="SUGAR_TRANSPORT_1"/>
    <property type="match status" value="1"/>
</dbReference>
<comment type="similarity">
    <text evidence="2">Belongs to the major facilitator superfamily. Sugar transporter (TC 2.A.1.1) family.</text>
</comment>
<feature type="transmembrane region" description="Helical" evidence="11">
    <location>
        <begin position="105"/>
        <end position="124"/>
    </location>
</feature>
<evidence type="ECO:0000256" key="10">
    <source>
        <dbReference type="SAM" id="MobiDB-lite"/>
    </source>
</evidence>
<dbReference type="InterPro" id="IPR015590">
    <property type="entry name" value="Aldehyde_DH_dom"/>
</dbReference>
<feature type="transmembrane region" description="Helical" evidence="11">
    <location>
        <begin position="286"/>
        <end position="312"/>
    </location>
</feature>
<dbReference type="GO" id="GO:0016020">
    <property type="term" value="C:membrane"/>
    <property type="evidence" value="ECO:0007669"/>
    <property type="project" value="UniProtKB-SubCell"/>
</dbReference>
<dbReference type="PROSITE" id="PS00687">
    <property type="entry name" value="ALDEHYDE_DEHYDR_GLU"/>
    <property type="match status" value="1"/>
</dbReference>
<feature type="transmembrane region" description="Helical" evidence="11">
    <location>
        <begin position="164"/>
        <end position="184"/>
    </location>
</feature>
<dbReference type="SUPFAM" id="SSF53720">
    <property type="entry name" value="ALDH-like"/>
    <property type="match status" value="1"/>
</dbReference>
<keyword evidence="4 11" id="KW-0812">Transmembrane</keyword>
<gene>
    <name evidence="13" type="ORF">G7Z17_g1265</name>
</gene>
<evidence type="ECO:0000256" key="7">
    <source>
        <dbReference type="ARBA" id="ARBA00023136"/>
    </source>
</evidence>
<dbReference type="InterPro" id="IPR036259">
    <property type="entry name" value="MFS_trans_sf"/>
</dbReference>
<sequence>MTGPSNDEAARHTALLLSTTSPVPWYKQPHLLKLNFSVVSLVLLSSAIGYDSSMTNGLLALPTWNSFMEYPTGAWLGFINCIYIIGILVTLPVCPLVANRYGRKLGIWIGFGFLSLGVGLQAGAQNVPTFILGRFFLGVNTGWYATATPLLITEVAYPPHRGIVSSLYNCGWYAGAVVAAWVTFGTRNDPTSWSWRIPSVLQILLPITALPGFILCPESPRWLISVNRQSDARAVLASAHAGGDLSSPLVELEAIEIQTAIEAELAAQKSASYLQLFRGKGNRHRLLISVTLGFFAQWTGGGVVSYYLAIVLQTVGITSVTHQTLISGCLQIWNLIFACGAAFSVDKLGRRTLFLASGAIMLVAYVIVTALSGSFAQTGSSATGLAVIPFLFIYYAGYDIALTPLLYSYPCEIWPYAIRSRGLTSAVWFSMLSLTFNIFVNPIALEALGWKYYIVFVAILIAMIVVVYFFYPETKGYTLEQVAVLFDGEQAQQAAAALDKAEKDLGLVGSEKEMVGPIAEHVSMPQILSGSDQSMGFASDPESFNPSPGPSPSTIPSLPRSRMIARPAQHRSGHLPIIYSPQHCFTMPISVAAEGPGVAVHGDDVPLIIDGNEVSSDDTFDVVNPGTGTVVHKSSNAHVSHAQAAAHAAQRAFESWSQTTPAQRRNIFLAAANIVEKRSSELKEYMMQEIGSDEGWAQFNIYLAKECLLDCASRITAIEGRIPSPNDPTTGALVVKEPYGVILAMAPWNAPYALGFRSVVWAIAAGNTVVFKGSELSPRSLWAVASVLQEAGLPNGVINFITCNPQNAPEVTKTLISNLFIKKINFTGSTAVGRIIAELAGANLKPLLLELGGKAPAIVCEDADLDVAAKQCVLGAFMYAGQICMSTERILVHKSIRLDLEEKLREWTYKLFTSQSDSPVLITDRAVAKNQHLVRNALAQGASLVYGDVDAIESTKTRLQPIIITKVKPDMEVYMAESFGPTVSIIEFETEEDALGIANDTDYGLSSAIFSRDLRRALRLAKRIETGAVHINRMTVHDESALPHGGAKSSGFGRFNAGMEEWVRTKNITYDL</sequence>
<comment type="subcellular location">
    <subcellularLocation>
        <location evidence="1">Membrane</location>
        <topology evidence="1">Multi-pass membrane protein</topology>
    </subcellularLocation>
</comment>
<feature type="transmembrane region" description="Helical" evidence="11">
    <location>
        <begin position="422"/>
        <end position="440"/>
    </location>
</feature>
<dbReference type="InterPro" id="IPR016161">
    <property type="entry name" value="Ald_DH/histidinol_DH"/>
</dbReference>
<feature type="transmembrane region" description="Helical" evidence="11">
    <location>
        <begin position="382"/>
        <end position="401"/>
    </location>
</feature>
<evidence type="ECO:0000256" key="1">
    <source>
        <dbReference type="ARBA" id="ARBA00004141"/>
    </source>
</evidence>
<dbReference type="PANTHER" id="PTHR43353">
    <property type="entry name" value="SUCCINATE-SEMIALDEHYDE DEHYDROGENASE, MITOCHONDRIAL"/>
    <property type="match status" value="1"/>
</dbReference>
<evidence type="ECO:0000259" key="12">
    <source>
        <dbReference type="PROSITE" id="PS50850"/>
    </source>
</evidence>
<dbReference type="GO" id="GO:0004777">
    <property type="term" value="F:succinate-semialdehyde dehydrogenase (NAD+) activity"/>
    <property type="evidence" value="ECO:0007669"/>
    <property type="project" value="TreeGrafter"/>
</dbReference>
<name>A0A9P5HGB7_9HYPO</name>
<protein>
    <recommendedName>
        <fullName evidence="12">Major facilitator superfamily (MFS) profile domain-containing protein</fullName>
    </recommendedName>
</protein>
<dbReference type="InterPro" id="IPR016163">
    <property type="entry name" value="Ald_DH_C"/>
</dbReference>
<feature type="transmembrane region" description="Helical" evidence="11">
    <location>
        <begin position="452"/>
        <end position="471"/>
    </location>
</feature>
<dbReference type="GO" id="GO:0009450">
    <property type="term" value="P:gamma-aminobutyric acid catabolic process"/>
    <property type="evidence" value="ECO:0007669"/>
    <property type="project" value="TreeGrafter"/>
</dbReference>
<evidence type="ECO:0000313" key="13">
    <source>
        <dbReference type="EMBL" id="KAF7556671.1"/>
    </source>
</evidence>
<keyword evidence="7 11" id="KW-0472">Membrane</keyword>
<dbReference type="InterPro" id="IPR020846">
    <property type="entry name" value="MFS_dom"/>
</dbReference>
<dbReference type="PANTHER" id="PTHR43353:SF6">
    <property type="entry name" value="CYTOPLASMIC ALDEHYDE DEHYDROGENASE (EUROFUNG)"/>
    <property type="match status" value="1"/>
</dbReference>
<dbReference type="CDD" id="cd07105">
    <property type="entry name" value="ALDH_SaliADH"/>
    <property type="match status" value="1"/>
</dbReference>
<dbReference type="Pfam" id="PF00171">
    <property type="entry name" value="Aldedh"/>
    <property type="match status" value="1"/>
</dbReference>
<accession>A0A9P5HGB7</accession>
<evidence type="ECO:0000256" key="6">
    <source>
        <dbReference type="ARBA" id="ARBA00023002"/>
    </source>
</evidence>
<dbReference type="OrthoDB" id="6133115at2759"/>
<comment type="caution">
    <text evidence="13">The sequence shown here is derived from an EMBL/GenBank/DDBJ whole genome shotgun (WGS) entry which is preliminary data.</text>
</comment>
<reference evidence="13" key="1">
    <citation type="submission" date="2020-03" db="EMBL/GenBank/DDBJ databases">
        <title>Draft Genome Sequence of Cylindrodendrum hubeiense.</title>
        <authorList>
            <person name="Buettner E."/>
            <person name="Kellner H."/>
        </authorList>
    </citation>
    <scope>NUCLEOTIDE SEQUENCE</scope>
    <source>
        <strain evidence="13">IHI 201604</strain>
    </source>
</reference>
<feature type="transmembrane region" description="Helical" evidence="11">
    <location>
        <begin position="324"/>
        <end position="345"/>
    </location>
</feature>
<dbReference type="Gene3D" id="3.40.309.10">
    <property type="entry name" value="Aldehyde Dehydrogenase, Chain A, domain 2"/>
    <property type="match status" value="1"/>
</dbReference>
<dbReference type="InterPro" id="IPR005828">
    <property type="entry name" value="MFS_sugar_transport-like"/>
</dbReference>
<dbReference type="FunFam" id="1.20.1250.20:FF:000134">
    <property type="entry name" value="MFS sugar transporter protein"/>
    <property type="match status" value="1"/>
</dbReference>
<evidence type="ECO:0000256" key="3">
    <source>
        <dbReference type="ARBA" id="ARBA00022448"/>
    </source>
</evidence>
<dbReference type="InterPro" id="IPR016162">
    <property type="entry name" value="Ald_DH_N"/>
</dbReference>
<evidence type="ECO:0000256" key="5">
    <source>
        <dbReference type="ARBA" id="ARBA00022989"/>
    </source>
</evidence>
<keyword evidence="6 9" id="KW-0560">Oxidoreductase</keyword>